<reference evidence="2" key="1">
    <citation type="journal article" date="2019" name="Int. J. Syst. Evol. Microbiol.">
        <title>The Global Catalogue of Microorganisms (GCM) 10K type strain sequencing project: providing services to taxonomists for standard genome sequencing and annotation.</title>
        <authorList>
            <consortium name="The Broad Institute Genomics Platform"/>
            <consortium name="The Broad Institute Genome Sequencing Center for Infectious Disease"/>
            <person name="Wu L."/>
            <person name="Ma J."/>
        </authorList>
    </citation>
    <scope>NUCLEOTIDE SEQUENCE [LARGE SCALE GENOMIC DNA]</scope>
    <source>
        <strain evidence="2">CGMCC 4.7241</strain>
    </source>
</reference>
<sequence length="146" mass="16867">MIELQPHPLFGQIPPALRDVLLDFRWDLERLWALEIEPTELDVDQLAWQLDLPFWRDGERFFAVTPREVASDPERHREQYERTLAADLSHPIHVLQRTDRLTILDGVHRLLKAQLQGARTITAKVVSPDQLSEIVTPPAGEGTRPR</sequence>
<gene>
    <name evidence="1" type="ORF">ACFOUW_12155</name>
</gene>
<dbReference type="Proteomes" id="UP001595699">
    <property type="component" value="Unassembled WGS sequence"/>
</dbReference>
<dbReference type="EMBL" id="JBHRZH010000009">
    <property type="protein sequence ID" value="MFC3761591.1"/>
    <property type="molecule type" value="Genomic_DNA"/>
</dbReference>
<dbReference type="InterPro" id="IPR036086">
    <property type="entry name" value="ParB/Sulfiredoxin_sf"/>
</dbReference>
<evidence type="ECO:0008006" key="3">
    <source>
        <dbReference type="Google" id="ProtNLM"/>
    </source>
</evidence>
<proteinExistence type="predicted"/>
<keyword evidence="2" id="KW-1185">Reference proteome</keyword>
<dbReference type="SUPFAM" id="SSF110849">
    <property type="entry name" value="ParB/Sulfiredoxin"/>
    <property type="match status" value="1"/>
</dbReference>
<comment type="caution">
    <text evidence="1">The sequence shown here is derived from an EMBL/GenBank/DDBJ whole genome shotgun (WGS) entry which is preliminary data.</text>
</comment>
<evidence type="ECO:0000313" key="1">
    <source>
        <dbReference type="EMBL" id="MFC3761591.1"/>
    </source>
</evidence>
<dbReference type="RefSeq" id="WP_205114117.1">
    <property type="nucleotide sequence ID" value="NZ_JAFBCM010000001.1"/>
</dbReference>
<accession>A0ABV7Y8E9</accession>
<organism evidence="1 2">
    <name type="scientific">Tenggerimyces flavus</name>
    <dbReference type="NCBI Taxonomy" id="1708749"/>
    <lineage>
        <taxon>Bacteria</taxon>
        <taxon>Bacillati</taxon>
        <taxon>Actinomycetota</taxon>
        <taxon>Actinomycetes</taxon>
        <taxon>Propionibacteriales</taxon>
        <taxon>Nocardioidaceae</taxon>
        <taxon>Tenggerimyces</taxon>
    </lineage>
</organism>
<name>A0ABV7Y8E9_9ACTN</name>
<protein>
    <recommendedName>
        <fullName evidence="3">ParB/Sulfiredoxin domain-containing protein</fullName>
    </recommendedName>
</protein>
<evidence type="ECO:0000313" key="2">
    <source>
        <dbReference type="Proteomes" id="UP001595699"/>
    </source>
</evidence>